<protein>
    <recommendedName>
        <fullName evidence="4">Periplasmic heavy metal sensor</fullName>
    </recommendedName>
</protein>
<dbReference type="RefSeq" id="WP_085854447.1">
    <property type="nucleotide sequence ID" value="NZ_FOPF01000006.1"/>
</dbReference>
<dbReference type="Pfam" id="PF13801">
    <property type="entry name" value="Metal_resist"/>
    <property type="match status" value="1"/>
</dbReference>
<dbReference type="InterPro" id="IPR025961">
    <property type="entry name" value="Metal_resist"/>
</dbReference>
<name>A0A1Y5T2N5_9RHOB</name>
<reference evidence="2 3" key="1">
    <citation type="submission" date="2017-03" db="EMBL/GenBank/DDBJ databases">
        <authorList>
            <person name="Afonso C.L."/>
            <person name="Miller P.J."/>
            <person name="Scott M.A."/>
            <person name="Spackman E."/>
            <person name="Goraichik I."/>
            <person name="Dimitrov K.M."/>
            <person name="Suarez D.L."/>
            <person name="Swayne D.E."/>
        </authorList>
    </citation>
    <scope>NUCLEOTIDE SEQUENCE [LARGE SCALE GENOMIC DNA]</scope>
    <source>
        <strain evidence="2 3">CECT 7066</strain>
    </source>
</reference>
<keyword evidence="1" id="KW-1133">Transmembrane helix</keyword>
<dbReference type="STRING" id="315423.SAMN04488020_106233"/>
<accession>A0A1Y5T2N5</accession>
<keyword evidence="1" id="KW-0812">Transmembrane</keyword>
<evidence type="ECO:0000313" key="3">
    <source>
        <dbReference type="Proteomes" id="UP000193870"/>
    </source>
</evidence>
<keyword evidence="1" id="KW-0472">Membrane</keyword>
<proteinExistence type="predicted"/>
<keyword evidence="3" id="KW-1185">Reference proteome</keyword>
<evidence type="ECO:0008006" key="4">
    <source>
        <dbReference type="Google" id="ProtNLM"/>
    </source>
</evidence>
<evidence type="ECO:0000313" key="2">
    <source>
        <dbReference type="EMBL" id="SLN52632.1"/>
    </source>
</evidence>
<sequence length="148" mass="16060">MSLRAVPRPWRYLLVVSLALNVAVAGVVIGLAFDRHGPGRGGRMGGPLAPLVMSLPDDARQDLVTELKRAPRLDPGARRASFEALLSAIRAEPFAPGAVTAALRKQRDLGEARLSTLETALAAELARLSAEERADYAERLRQSVRRRD</sequence>
<dbReference type="AlphaFoldDB" id="A0A1Y5T2N5"/>
<organism evidence="2 3">
    <name type="scientific">Palleronia marisminoris</name>
    <dbReference type="NCBI Taxonomy" id="315423"/>
    <lineage>
        <taxon>Bacteria</taxon>
        <taxon>Pseudomonadati</taxon>
        <taxon>Pseudomonadota</taxon>
        <taxon>Alphaproteobacteria</taxon>
        <taxon>Rhodobacterales</taxon>
        <taxon>Roseobacteraceae</taxon>
        <taxon>Palleronia</taxon>
    </lineage>
</organism>
<dbReference type="EMBL" id="FWFV01000006">
    <property type="protein sequence ID" value="SLN52632.1"/>
    <property type="molecule type" value="Genomic_DNA"/>
</dbReference>
<evidence type="ECO:0000256" key="1">
    <source>
        <dbReference type="SAM" id="Phobius"/>
    </source>
</evidence>
<dbReference type="Proteomes" id="UP000193870">
    <property type="component" value="Unassembled WGS sequence"/>
</dbReference>
<feature type="transmembrane region" description="Helical" evidence="1">
    <location>
        <begin position="12"/>
        <end position="33"/>
    </location>
</feature>
<gene>
    <name evidence="2" type="ORF">PAM7066_02468</name>
</gene>